<organism evidence="2">
    <name type="scientific">Tanacetum cinerariifolium</name>
    <name type="common">Dalmatian daisy</name>
    <name type="synonym">Chrysanthemum cinerariifolium</name>
    <dbReference type="NCBI Taxonomy" id="118510"/>
    <lineage>
        <taxon>Eukaryota</taxon>
        <taxon>Viridiplantae</taxon>
        <taxon>Streptophyta</taxon>
        <taxon>Embryophyta</taxon>
        <taxon>Tracheophyta</taxon>
        <taxon>Spermatophyta</taxon>
        <taxon>Magnoliopsida</taxon>
        <taxon>eudicotyledons</taxon>
        <taxon>Gunneridae</taxon>
        <taxon>Pentapetalae</taxon>
        <taxon>asterids</taxon>
        <taxon>campanulids</taxon>
        <taxon>Asterales</taxon>
        <taxon>Asteraceae</taxon>
        <taxon>Asteroideae</taxon>
        <taxon>Anthemideae</taxon>
        <taxon>Anthemidinae</taxon>
        <taxon>Tanacetum</taxon>
    </lineage>
</organism>
<sequence length="252" mass="27794">MAPLTFTDTHDMVAFLSKSDASEGFDQIVDFLNAHTIKYALVVNPTIYVSCIKQFWATAIVKKVNNVVQLRALIDGKKVVVSEAIIIIDLHLDDADGVEYLSNEEIFMELARIGAKRTACNEFSFSMASAVICLATGTPTTTSESSMPLLTTLMETCATLSQKVTKLEQDKHSQALEILQLNKRVKKLEKKKKSKSSGFKRLRRIETAKEVVAMDAESQGKIYQEEVNAASKGVSGVEPTVFDDEDVTMTMA</sequence>
<evidence type="ECO:0000256" key="1">
    <source>
        <dbReference type="SAM" id="Coils"/>
    </source>
</evidence>
<dbReference type="AlphaFoldDB" id="A0A6L2KVZ6"/>
<accession>A0A6L2KVZ6</accession>
<reference evidence="2" key="1">
    <citation type="journal article" date="2019" name="Sci. Rep.">
        <title>Draft genome of Tanacetum cinerariifolium, the natural source of mosquito coil.</title>
        <authorList>
            <person name="Yamashiro T."/>
            <person name="Shiraishi A."/>
            <person name="Satake H."/>
            <person name="Nakayama K."/>
        </authorList>
    </citation>
    <scope>NUCLEOTIDE SEQUENCE</scope>
</reference>
<gene>
    <name evidence="2" type="ORF">Tci_024052</name>
</gene>
<feature type="coiled-coil region" evidence="1">
    <location>
        <begin position="150"/>
        <end position="191"/>
    </location>
</feature>
<dbReference type="InterPro" id="IPR038077">
    <property type="entry name" value="Troponin_sf"/>
</dbReference>
<dbReference type="SUPFAM" id="SSF90250">
    <property type="entry name" value="Troponin coil-coiled subunits"/>
    <property type="match status" value="1"/>
</dbReference>
<evidence type="ECO:0000313" key="2">
    <source>
        <dbReference type="EMBL" id="GEU52074.1"/>
    </source>
</evidence>
<dbReference type="EMBL" id="BKCJ010002961">
    <property type="protein sequence ID" value="GEU52074.1"/>
    <property type="molecule type" value="Genomic_DNA"/>
</dbReference>
<comment type="caution">
    <text evidence="2">The sequence shown here is derived from an EMBL/GenBank/DDBJ whole genome shotgun (WGS) entry which is preliminary data.</text>
</comment>
<name>A0A6L2KVZ6_TANCI</name>
<proteinExistence type="predicted"/>
<keyword evidence="1" id="KW-0175">Coiled coil</keyword>
<protein>
    <recommendedName>
        <fullName evidence="3">Xylulose kinase-1</fullName>
    </recommendedName>
</protein>
<evidence type="ECO:0008006" key="3">
    <source>
        <dbReference type="Google" id="ProtNLM"/>
    </source>
</evidence>